<dbReference type="Proteomes" id="UP000008703">
    <property type="component" value="Chromosome"/>
</dbReference>
<proteinExistence type="predicted"/>
<evidence type="ECO:0000313" key="2">
    <source>
        <dbReference type="EMBL" id="AEM87103.1"/>
    </source>
</evidence>
<feature type="compositionally biased region" description="Basic and acidic residues" evidence="1">
    <location>
        <begin position="1"/>
        <end position="12"/>
    </location>
</feature>
<dbReference type="EMBL" id="CP002994">
    <property type="protein sequence ID" value="AEM87103.1"/>
    <property type="molecule type" value="Genomic_DNA"/>
</dbReference>
<sequence length="54" mass="5647">MSTEAKNWKEAESTTSPAGAGFGELSLAELREDQSAHAPLSSGWVCTLTTECGC</sequence>
<dbReference type="RefSeq" id="WP_014060573.1">
    <property type="nucleotide sequence ID" value="NC_015957.1"/>
</dbReference>
<reference evidence="2" key="1">
    <citation type="submission" date="2011-08" db="EMBL/GenBank/DDBJ databases">
        <title>Complete sequence of chromosome of Streptomyces violaceusniger Tu 4113.</title>
        <authorList>
            <consortium name="US DOE Joint Genome Institute"/>
            <person name="Lucas S."/>
            <person name="Han J."/>
            <person name="Lapidus A."/>
            <person name="Cheng J.-F."/>
            <person name="Goodwin L."/>
            <person name="Pitluck S."/>
            <person name="Peters L."/>
            <person name="Ivanova N."/>
            <person name="Daligault H."/>
            <person name="Detter J.C."/>
            <person name="Han C."/>
            <person name="Tapia R."/>
            <person name="Land M."/>
            <person name="Hauser L."/>
            <person name="Kyrpides N."/>
            <person name="Ivanova N."/>
            <person name="Pagani I."/>
            <person name="Hagen A."/>
            <person name="Katz L."/>
            <person name="Fiedler H.-P."/>
            <person name="Keasling J."/>
            <person name="Fortman J."/>
            <person name="Woyke T."/>
        </authorList>
    </citation>
    <scope>NUCLEOTIDE SEQUENCE [LARGE SCALE GENOMIC DNA]</scope>
    <source>
        <strain evidence="2">Tu 4113</strain>
    </source>
</reference>
<gene>
    <name evidence="2" type="ORF">Strvi_7769</name>
</gene>
<evidence type="ECO:0000313" key="3">
    <source>
        <dbReference type="Proteomes" id="UP000008703"/>
    </source>
</evidence>
<keyword evidence="3" id="KW-1185">Reference proteome</keyword>
<evidence type="ECO:0000256" key="1">
    <source>
        <dbReference type="SAM" id="MobiDB-lite"/>
    </source>
</evidence>
<dbReference type="HOGENOM" id="CLU_3048672_0_0_11"/>
<protein>
    <submittedName>
        <fullName evidence="2">Uncharacterized protein</fullName>
    </submittedName>
</protein>
<accession>G2P7E3</accession>
<feature type="region of interest" description="Disordered" evidence="1">
    <location>
        <begin position="1"/>
        <end position="24"/>
    </location>
</feature>
<dbReference type="AlphaFoldDB" id="G2P7E3"/>
<dbReference type="KEGG" id="svl:Strvi_7769"/>
<name>G2P7E3_STRV4</name>
<organism evidence="2 3">
    <name type="scientific">Streptomyces violaceusniger (strain Tu 4113)</name>
    <dbReference type="NCBI Taxonomy" id="653045"/>
    <lineage>
        <taxon>Bacteria</taxon>
        <taxon>Bacillati</taxon>
        <taxon>Actinomycetota</taxon>
        <taxon>Actinomycetes</taxon>
        <taxon>Kitasatosporales</taxon>
        <taxon>Streptomycetaceae</taxon>
        <taxon>Streptomyces</taxon>
        <taxon>Streptomyces violaceusniger group</taxon>
    </lineage>
</organism>